<evidence type="ECO:0000313" key="3">
    <source>
        <dbReference type="Proteomes" id="UP001642464"/>
    </source>
</evidence>
<comment type="caution">
    <text evidence="2">The sequence shown here is derived from an EMBL/GenBank/DDBJ whole genome shotgun (WGS) entry which is preliminary data.</text>
</comment>
<keyword evidence="3" id="KW-1185">Reference proteome</keyword>
<evidence type="ECO:0000313" key="2">
    <source>
        <dbReference type="EMBL" id="CAK9106346.1"/>
    </source>
</evidence>
<feature type="compositionally biased region" description="Basic and acidic residues" evidence="1">
    <location>
        <begin position="30"/>
        <end position="53"/>
    </location>
</feature>
<dbReference type="EMBL" id="CAXAMM010042707">
    <property type="protein sequence ID" value="CAK9106346.1"/>
    <property type="molecule type" value="Genomic_DNA"/>
</dbReference>
<reference evidence="2 3" key="1">
    <citation type="submission" date="2024-02" db="EMBL/GenBank/DDBJ databases">
        <authorList>
            <person name="Chen Y."/>
            <person name="Shah S."/>
            <person name="Dougan E. K."/>
            <person name="Thang M."/>
            <person name="Chan C."/>
        </authorList>
    </citation>
    <scope>NUCLEOTIDE SEQUENCE [LARGE SCALE GENOMIC DNA]</scope>
</reference>
<feature type="compositionally biased region" description="Acidic residues" evidence="1">
    <location>
        <begin position="14"/>
        <end position="25"/>
    </location>
</feature>
<dbReference type="Proteomes" id="UP001642464">
    <property type="component" value="Unassembled WGS sequence"/>
</dbReference>
<organism evidence="2 3">
    <name type="scientific">Durusdinium trenchii</name>
    <dbReference type="NCBI Taxonomy" id="1381693"/>
    <lineage>
        <taxon>Eukaryota</taxon>
        <taxon>Sar</taxon>
        <taxon>Alveolata</taxon>
        <taxon>Dinophyceae</taxon>
        <taxon>Suessiales</taxon>
        <taxon>Symbiodiniaceae</taxon>
        <taxon>Durusdinium</taxon>
    </lineage>
</organism>
<accession>A0ABP0S1Z3</accession>
<evidence type="ECO:0000256" key="1">
    <source>
        <dbReference type="SAM" id="MobiDB-lite"/>
    </source>
</evidence>
<sequence>MLSALTRDSKGPESEGDIGDGDDTDANAMDENKEKEESVEGPKETTKSGERRQAIQTTRAS</sequence>
<proteinExistence type="predicted"/>
<protein>
    <submittedName>
        <fullName evidence="2">Uncharacterized protein</fullName>
    </submittedName>
</protein>
<name>A0ABP0S1Z3_9DINO</name>
<gene>
    <name evidence="2" type="ORF">SCF082_LOCUS49537</name>
</gene>
<feature type="region of interest" description="Disordered" evidence="1">
    <location>
        <begin position="1"/>
        <end position="61"/>
    </location>
</feature>